<dbReference type="EMBL" id="QCYY01002174">
    <property type="protein sequence ID" value="ROT72333.1"/>
    <property type="molecule type" value="Genomic_DNA"/>
</dbReference>
<proteinExistence type="predicted"/>
<organism evidence="2 3">
    <name type="scientific">Penaeus vannamei</name>
    <name type="common">Whiteleg shrimp</name>
    <name type="synonym">Litopenaeus vannamei</name>
    <dbReference type="NCBI Taxonomy" id="6689"/>
    <lineage>
        <taxon>Eukaryota</taxon>
        <taxon>Metazoa</taxon>
        <taxon>Ecdysozoa</taxon>
        <taxon>Arthropoda</taxon>
        <taxon>Crustacea</taxon>
        <taxon>Multicrustacea</taxon>
        <taxon>Malacostraca</taxon>
        <taxon>Eumalacostraca</taxon>
        <taxon>Eucarida</taxon>
        <taxon>Decapoda</taxon>
        <taxon>Dendrobranchiata</taxon>
        <taxon>Penaeoidea</taxon>
        <taxon>Penaeidae</taxon>
        <taxon>Penaeus</taxon>
    </lineage>
</organism>
<keyword evidence="3" id="KW-1185">Reference proteome</keyword>
<reference evidence="2 3" key="1">
    <citation type="submission" date="2018-04" db="EMBL/GenBank/DDBJ databases">
        <authorList>
            <person name="Zhang X."/>
            <person name="Yuan J."/>
            <person name="Li F."/>
            <person name="Xiang J."/>
        </authorList>
    </citation>
    <scope>NUCLEOTIDE SEQUENCE [LARGE SCALE GENOMIC DNA]</scope>
    <source>
        <tissue evidence="2">Muscle</tissue>
    </source>
</reference>
<dbReference type="Proteomes" id="UP000283509">
    <property type="component" value="Unassembled WGS sequence"/>
</dbReference>
<gene>
    <name evidence="2" type="ORF">C7M84_009286</name>
</gene>
<sequence>MNTSVRYLILPHTALYTSGFLSSSLSLPNSWYLFLALSHFHPFLTGRPAQATGSPRQHLCLGAVQPPGFPRLSHGQRLVLERSSASCKVLRQRRQRGRARRPRRPERVNVCVRGQGVHEANGARPPSRKSCRQEPAAPSRAFVDAILDWSPVTPFVGRRFAVALRSAVVGAVSGTLVRLSSLPRCPSFLLYSSIVTLSCPCLPSPPSSPRTLTPKGLAPPLRLCFGPIAFCFRRDSSATGWLAVTAFVATRFNDAFLPARLWRAAGAAGGPGTAPAAETIPLFVQHQRFPRRNNSERKSQGTTEQKSQRATVPRNHRATEPKAKNTKSHKPKHKLQCKKHKAKKSKEPQNDSAKKHRAKEPQNLTVPKSHTAKAIEPGTCLNRRKMAAPTECHGRAHPKRSPFWPPPPLPPFTPSPLGPSPPRPVRPPPPTSPGPYTPPSRHSYPHTQPGRPHPTLLSDRQIAPRCRFFPRN</sequence>
<comment type="caution">
    <text evidence="2">The sequence shown here is derived from an EMBL/GenBank/DDBJ whole genome shotgun (WGS) entry which is preliminary data.</text>
</comment>
<feature type="compositionally biased region" description="Polar residues" evidence="1">
    <location>
        <begin position="300"/>
        <end position="310"/>
    </location>
</feature>
<feature type="compositionally biased region" description="Basic residues" evidence="1">
    <location>
        <begin position="324"/>
        <end position="344"/>
    </location>
</feature>
<evidence type="ECO:0000256" key="1">
    <source>
        <dbReference type="SAM" id="MobiDB-lite"/>
    </source>
</evidence>
<name>A0A3R7MXX8_PENVA</name>
<feature type="region of interest" description="Disordered" evidence="1">
    <location>
        <begin position="284"/>
        <end position="472"/>
    </location>
</feature>
<evidence type="ECO:0000313" key="3">
    <source>
        <dbReference type="Proteomes" id="UP000283509"/>
    </source>
</evidence>
<feature type="compositionally biased region" description="Pro residues" evidence="1">
    <location>
        <begin position="403"/>
        <end position="438"/>
    </location>
</feature>
<reference evidence="2 3" key="2">
    <citation type="submission" date="2019-01" db="EMBL/GenBank/DDBJ databases">
        <title>The decoding of complex shrimp genome reveals the adaptation for benthos swimmer, frequently molting mechanism and breeding impact on genome.</title>
        <authorList>
            <person name="Sun Y."/>
            <person name="Gao Y."/>
            <person name="Yu Y."/>
        </authorList>
    </citation>
    <scope>NUCLEOTIDE SEQUENCE [LARGE SCALE GENOMIC DNA]</scope>
    <source>
        <tissue evidence="2">Muscle</tissue>
    </source>
</reference>
<protein>
    <submittedName>
        <fullName evidence="2">Uncharacterized protein</fullName>
    </submittedName>
</protein>
<dbReference type="AlphaFoldDB" id="A0A3R7MXX8"/>
<evidence type="ECO:0000313" key="2">
    <source>
        <dbReference type="EMBL" id="ROT72333.1"/>
    </source>
</evidence>
<accession>A0A3R7MXX8</accession>